<evidence type="ECO:0000256" key="6">
    <source>
        <dbReference type="ARBA" id="ARBA00023136"/>
    </source>
</evidence>
<feature type="transmembrane region" description="Helical" evidence="8">
    <location>
        <begin position="98"/>
        <end position="116"/>
    </location>
</feature>
<evidence type="ECO:0000259" key="9">
    <source>
        <dbReference type="PROSITE" id="PS50850"/>
    </source>
</evidence>
<dbReference type="InterPro" id="IPR020846">
    <property type="entry name" value="MFS_dom"/>
</dbReference>
<feature type="transmembrane region" description="Helical" evidence="8">
    <location>
        <begin position="452"/>
        <end position="474"/>
    </location>
</feature>
<feature type="transmembrane region" description="Helical" evidence="8">
    <location>
        <begin position="192"/>
        <end position="215"/>
    </location>
</feature>
<reference evidence="10" key="1">
    <citation type="submission" date="2020-11" db="EMBL/GenBank/DDBJ databases">
        <authorList>
            <person name="Tran Van P."/>
        </authorList>
    </citation>
    <scope>NUCLEOTIDE SEQUENCE</scope>
</reference>
<dbReference type="Pfam" id="PF00083">
    <property type="entry name" value="Sugar_tr"/>
    <property type="match status" value="1"/>
</dbReference>
<dbReference type="PANTHER" id="PTHR23511:SF38">
    <property type="entry name" value="SYNAPTIC VESICLE 2-RELATED PROTEIN-LIKE PROTEIN"/>
    <property type="match status" value="1"/>
</dbReference>
<dbReference type="PROSITE" id="PS50850">
    <property type="entry name" value="MFS"/>
    <property type="match status" value="1"/>
</dbReference>
<feature type="region of interest" description="Disordered" evidence="7">
    <location>
        <begin position="237"/>
        <end position="259"/>
    </location>
</feature>
<dbReference type="InterPro" id="IPR036259">
    <property type="entry name" value="MFS_trans_sf"/>
</dbReference>
<accession>A0A7R9JCW5</accession>
<dbReference type="AlphaFoldDB" id="A0A7R9JCW5"/>
<comment type="similarity">
    <text evidence="2">Belongs to the major facilitator superfamily.</text>
</comment>
<dbReference type="Gene3D" id="1.20.1250.20">
    <property type="entry name" value="MFS general substrate transporter like domains"/>
    <property type="match status" value="1"/>
</dbReference>
<evidence type="ECO:0000256" key="7">
    <source>
        <dbReference type="SAM" id="MobiDB-lite"/>
    </source>
</evidence>
<proteinExistence type="inferred from homology"/>
<feature type="transmembrane region" description="Helical" evidence="8">
    <location>
        <begin position="418"/>
        <end position="440"/>
    </location>
</feature>
<feature type="transmembrane region" description="Helical" evidence="8">
    <location>
        <begin position="363"/>
        <end position="385"/>
    </location>
</feature>
<organism evidence="10">
    <name type="scientific">Timema californicum</name>
    <name type="common">California timema</name>
    <name type="synonym">Walking stick</name>
    <dbReference type="NCBI Taxonomy" id="61474"/>
    <lineage>
        <taxon>Eukaryota</taxon>
        <taxon>Metazoa</taxon>
        <taxon>Ecdysozoa</taxon>
        <taxon>Arthropoda</taxon>
        <taxon>Hexapoda</taxon>
        <taxon>Insecta</taxon>
        <taxon>Pterygota</taxon>
        <taxon>Neoptera</taxon>
        <taxon>Polyneoptera</taxon>
        <taxon>Phasmatodea</taxon>
        <taxon>Timematodea</taxon>
        <taxon>Timematoidea</taxon>
        <taxon>Timematidae</taxon>
        <taxon>Timema</taxon>
    </lineage>
</organism>
<keyword evidence="6 8" id="KW-0472">Membrane</keyword>
<evidence type="ECO:0000256" key="8">
    <source>
        <dbReference type="SAM" id="Phobius"/>
    </source>
</evidence>
<dbReference type="GO" id="GO:0016020">
    <property type="term" value="C:membrane"/>
    <property type="evidence" value="ECO:0007669"/>
    <property type="project" value="UniProtKB-SubCell"/>
</dbReference>
<feature type="domain" description="Major facilitator superfamily (MFS) profile" evidence="9">
    <location>
        <begin position="31"/>
        <end position="504"/>
    </location>
</feature>
<comment type="subcellular location">
    <subcellularLocation>
        <location evidence="1">Membrane</location>
        <topology evidence="1">Multi-pass membrane protein</topology>
    </subcellularLocation>
</comment>
<feature type="transmembrane region" description="Helical" evidence="8">
    <location>
        <begin position="71"/>
        <end position="91"/>
    </location>
</feature>
<feature type="transmembrane region" description="Helical" evidence="8">
    <location>
        <begin position="31"/>
        <end position="51"/>
    </location>
</feature>
<evidence type="ECO:0000313" key="10">
    <source>
        <dbReference type="EMBL" id="CAD7576680.1"/>
    </source>
</evidence>
<evidence type="ECO:0000256" key="4">
    <source>
        <dbReference type="ARBA" id="ARBA00022692"/>
    </source>
</evidence>
<keyword evidence="4 8" id="KW-0812">Transmembrane</keyword>
<dbReference type="InterPro" id="IPR005828">
    <property type="entry name" value="MFS_sugar_transport-like"/>
</dbReference>
<feature type="transmembrane region" description="Helical" evidence="8">
    <location>
        <begin position="157"/>
        <end position="180"/>
    </location>
</feature>
<keyword evidence="3" id="KW-0813">Transport</keyword>
<dbReference type="SUPFAM" id="SSF103473">
    <property type="entry name" value="MFS general substrate transporter"/>
    <property type="match status" value="1"/>
</dbReference>
<evidence type="ECO:0000256" key="2">
    <source>
        <dbReference type="ARBA" id="ARBA00008335"/>
    </source>
</evidence>
<evidence type="ECO:0000256" key="1">
    <source>
        <dbReference type="ARBA" id="ARBA00004141"/>
    </source>
</evidence>
<feature type="transmembrane region" description="Helical" evidence="8">
    <location>
        <begin position="122"/>
        <end position="145"/>
    </location>
</feature>
<gene>
    <name evidence="10" type="ORF">TCMB3V08_LOCUS9245</name>
</gene>
<dbReference type="EMBL" id="OE184550">
    <property type="protein sequence ID" value="CAD7576680.1"/>
    <property type="molecule type" value="Genomic_DNA"/>
</dbReference>
<feature type="transmembrane region" description="Helical" evidence="8">
    <location>
        <begin position="392"/>
        <end position="412"/>
    </location>
</feature>
<protein>
    <submittedName>
        <fullName evidence="10">(California timema) hypothetical protein</fullName>
    </submittedName>
</protein>
<feature type="transmembrane region" description="Helical" evidence="8">
    <location>
        <begin position="480"/>
        <end position="499"/>
    </location>
</feature>
<evidence type="ECO:0000256" key="5">
    <source>
        <dbReference type="ARBA" id="ARBA00022989"/>
    </source>
</evidence>
<dbReference type="GO" id="GO:0022857">
    <property type="term" value="F:transmembrane transporter activity"/>
    <property type="evidence" value="ECO:0007669"/>
    <property type="project" value="InterPro"/>
</dbReference>
<name>A0A7R9JCW5_TIMCA</name>
<sequence length="508" mass="55989">MGSLKFSVGEKITDADFETAITSTGFGKFHLLLLALCGLIYLDTAIGITLLSFVLPSAQCDLQLTSTDKGWLTAAPMFGMMVGSYFWGCLADTQGRKIVLVAALFLDGICGVASSISQYFGIFLFFRFLNGFGITGAMGICYPYLGEFQPTVHREKILCWMEIFWTGGVILLPGLAWIIIPLDVRFVSEHFVFGSWNLFVLVCSLPSLLVGAWLLTFPESPKFLMESEEPDAERIERAHEKRHQHRVSAQPERRGRSEVSVGVQSLVHRNLGPDKGSLQTSSPQEHRLDMRRPVRPHFQSSQLYYENLMLFRSYFTLMVWFPELFDRFQVFESEHPGMGGSVCDVSSQADSSGACDHEIDTSVYLRTLIIGLACVPTSFWLPLCVHRLGAKFFLVFSLVVAGGVTIGFYFIGNSTANLVLSCIFEALTSLAVSTVFCVMVDLFPTNLRVMAAALSLTFGRAGALIGSLVFGYLIDLNCLVPILLFAALLLGSGGLCLLLPNTGKEQLD</sequence>
<keyword evidence="5 8" id="KW-1133">Transmembrane helix</keyword>
<evidence type="ECO:0000256" key="3">
    <source>
        <dbReference type="ARBA" id="ARBA00022448"/>
    </source>
</evidence>
<dbReference type="PANTHER" id="PTHR23511">
    <property type="entry name" value="SYNAPTIC VESICLE GLYCOPROTEIN 2"/>
    <property type="match status" value="1"/>
</dbReference>